<feature type="chain" id="PRO_5046562694" description="Lipoprotein" evidence="2">
    <location>
        <begin position="19"/>
        <end position="191"/>
    </location>
</feature>
<protein>
    <recommendedName>
        <fullName evidence="5">Lipoprotein</fullName>
    </recommendedName>
</protein>
<evidence type="ECO:0000313" key="4">
    <source>
        <dbReference type="Proteomes" id="UP000595448"/>
    </source>
</evidence>
<reference evidence="3 4" key="1">
    <citation type="submission" date="2021-01" db="EMBL/GenBank/DDBJ databases">
        <title>Brevundimonas vitis sp. nov., an bacterium isolated from grape (Vitis vinifera).</title>
        <authorList>
            <person name="Jiang L."/>
            <person name="Lee J."/>
        </authorList>
    </citation>
    <scope>NUCLEOTIDE SEQUENCE [LARGE SCALE GENOMIC DNA]</scope>
    <source>
        <strain evidence="3 4">GRTSA-9</strain>
    </source>
</reference>
<accession>A0ABX7BUS3</accession>
<feature type="compositionally biased region" description="Pro residues" evidence="1">
    <location>
        <begin position="45"/>
        <end position="55"/>
    </location>
</feature>
<dbReference type="RefSeq" id="WP_201103581.1">
    <property type="nucleotide sequence ID" value="NZ_CP067977.1"/>
</dbReference>
<name>A0ABX7BUS3_9CAUL</name>
<feature type="region of interest" description="Disordered" evidence="1">
    <location>
        <begin position="40"/>
        <end position="60"/>
    </location>
</feature>
<gene>
    <name evidence="3" type="ORF">JIP62_03685</name>
</gene>
<evidence type="ECO:0008006" key="5">
    <source>
        <dbReference type="Google" id="ProtNLM"/>
    </source>
</evidence>
<dbReference type="EMBL" id="CP067977">
    <property type="protein sequence ID" value="QQQ19230.1"/>
    <property type="molecule type" value="Genomic_DNA"/>
</dbReference>
<feature type="signal peptide" evidence="2">
    <location>
        <begin position="1"/>
        <end position="18"/>
    </location>
</feature>
<dbReference type="Proteomes" id="UP000595448">
    <property type="component" value="Chromosome"/>
</dbReference>
<keyword evidence="4" id="KW-1185">Reference proteome</keyword>
<proteinExistence type="predicted"/>
<organism evidence="3 4">
    <name type="scientific">Brevundimonas vitisensis</name>
    <dbReference type="NCBI Taxonomy" id="2800818"/>
    <lineage>
        <taxon>Bacteria</taxon>
        <taxon>Pseudomonadati</taxon>
        <taxon>Pseudomonadota</taxon>
        <taxon>Alphaproteobacteria</taxon>
        <taxon>Caulobacterales</taxon>
        <taxon>Caulobacteraceae</taxon>
        <taxon>Brevundimonas</taxon>
    </lineage>
</organism>
<keyword evidence="2" id="KW-0732">Signal</keyword>
<dbReference type="PROSITE" id="PS51257">
    <property type="entry name" value="PROKAR_LIPOPROTEIN"/>
    <property type="match status" value="1"/>
</dbReference>
<evidence type="ECO:0000256" key="2">
    <source>
        <dbReference type="SAM" id="SignalP"/>
    </source>
</evidence>
<sequence>MTPRLLILSGLAAAMALAGCDRIDAAYAAFNDPPKAVEPVEATPVTPPAPTPTGPVQPLNPTGRGLPVKALPEPMLQISASVTEVAPLVLQGERTVKLFGTAGGDPAMNGLYTYIAFFRSPADGWWVFQLGDFLSFTVLNEVPGQVDVEVEESVMDLDTGTIGSRKRRIIIAFPVDQGPDAPPNVRFMPAA</sequence>
<evidence type="ECO:0000313" key="3">
    <source>
        <dbReference type="EMBL" id="QQQ19230.1"/>
    </source>
</evidence>
<evidence type="ECO:0000256" key="1">
    <source>
        <dbReference type="SAM" id="MobiDB-lite"/>
    </source>
</evidence>